<evidence type="ECO:0000313" key="1">
    <source>
        <dbReference type="Proteomes" id="UP000046393"/>
    </source>
</evidence>
<dbReference type="GO" id="GO:0004416">
    <property type="term" value="F:hydroxyacylglutathione hydrolase activity"/>
    <property type="evidence" value="ECO:0007669"/>
    <property type="project" value="TreeGrafter"/>
</dbReference>
<dbReference type="PANTHER" id="PTHR11935:SF94">
    <property type="entry name" value="TENZING NORGAY, ISOFORM C"/>
    <property type="match status" value="1"/>
</dbReference>
<dbReference type="SUPFAM" id="SSF56281">
    <property type="entry name" value="Metallo-hydrolase/oxidoreductase"/>
    <property type="match status" value="1"/>
</dbReference>
<dbReference type="STRING" id="451379.A0A0N5AIF0"/>
<dbReference type="WBParaSite" id="SMUV_0000419601-mRNA-1">
    <property type="protein sequence ID" value="SMUV_0000419601-mRNA-1"/>
    <property type="gene ID" value="SMUV_0000419601"/>
</dbReference>
<dbReference type="PANTHER" id="PTHR11935">
    <property type="entry name" value="BETA LACTAMASE DOMAIN"/>
    <property type="match status" value="1"/>
</dbReference>
<proteinExistence type="predicted"/>
<organism evidence="1 2">
    <name type="scientific">Syphacia muris</name>
    <dbReference type="NCBI Taxonomy" id="451379"/>
    <lineage>
        <taxon>Eukaryota</taxon>
        <taxon>Metazoa</taxon>
        <taxon>Ecdysozoa</taxon>
        <taxon>Nematoda</taxon>
        <taxon>Chromadorea</taxon>
        <taxon>Rhabditida</taxon>
        <taxon>Spirurina</taxon>
        <taxon>Oxyuridomorpha</taxon>
        <taxon>Oxyuroidea</taxon>
        <taxon>Oxyuridae</taxon>
        <taxon>Syphacia</taxon>
    </lineage>
</organism>
<dbReference type="Gene3D" id="3.60.15.10">
    <property type="entry name" value="Ribonuclease Z/Hydroxyacylglutathione hydrolase-like"/>
    <property type="match status" value="1"/>
</dbReference>
<keyword evidence="1" id="KW-1185">Reference proteome</keyword>
<sequence>MEVIPVEALDDNYMYVLVDSDSKKAAVIDPVEPKKIGKTVASLGVQLEFALITHHHWYFLILFNGI</sequence>
<reference evidence="2" key="1">
    <citation type="submission" date="2017-02" db="UniProtKB">
        <authorList>
            <consortium name="WormBaseParasite"/>
        </authorList>
    </citation>
    <scope>IDENTIFICATION</scope>
</reference>
<evidence type="ECO:0000313" key="2">
    <source>
        <dbReference type="WBParaSite" id="SMUV_0000419601-mRNA-1"/>
    </source>
</evidence>
<protein>
    <submittedName>
        <fullName evidence="2">Hydroxyacylglutathione hydrolase</fullName>
    </submittedName>
</protein>
<dbReference type="InterPro" id="IPR036866">
    <property type="entry name" value="RibonucZ/Hydroxyglut_hydro"/>
</dbReference>
<name>A0A0N5AIF0_9BILA</name>
<dbReference type="Proteomes" id="UP000046393">
    <property type="component" value="Unplaced"/>
</dbReference>
<accession>A0A0N5AIF0</accession>
<dbReference type="AlphaFoldDB" id="A0A0N5AIF0"/>